<evidence type="ECO:0000256" key="4">
    <source>
        <dbReference type="ARBA" id="ARBA00023136"/>
    </source>
</evidence>
<feature type="domain" description="Fatty acid hydroxylase" evidence="5">
    <location>
        <begin position="5"/>
        <end position="65"/>
    </location>
</feature>
<reference evidence="6 7" key="1">
    <citation type="submission" date="2015-08" db="EMBL/GenBank/DDBJ databases">
        <title>Next Generation Sequencing and Analysis of the Genome of Puccinia sorghi L Schw, the Causal Agent of Maize Common Rust.</title>
        <authorList>
            <person name="Rochi L."/>
            <person name="Burguener G."/>
            <person name="Darino M."/>
            <person name="Turjanski A."/>
            <person name="Kreff E."/>
            <person name="Dieguez M.J."/>
            <person name="Sacco F."/>
        </authorList>
    </citation>
    <scope>NUCLEOTIDE SEQUENCE [LARGE SCALE GENOMIC DNA]</scope>
    <source>
        <strain evidence="6 7">RO10H11247</strain>
    </source>
</reference>
<evidence type="ECO:0000256" key="3">
    <source>
        <dbReference type="ARBA" id="ARBA00022989"/>
    </source>
</evidence>
<evidence type="ECO:0000259" key="5">
    <source>
        <dbReference type="Pfam" id="PF04116"/>
    </source>
</evidence>
<proteinExistence type="predicted"/>
<keyword evidence="7" id="KW-1185">Reference proteome</keyword>
<dbReference type="PANTHER" id="PTHR11863">
    <property type="entry name" value="STEROL DESATURASE"/>
    <property type="match status" value="1"/>
</dbReference>
<protein>
    <submittedName>
        <fullName evidence="6">C-5 sterol desaturase</fullName>
    </submittedName>
</protein>
<sequence length="252" mass="29945">MIWSKYLIHRFEHHPIVYKHIHKTHHKWVIPTPFASYAFHPLDGFLQSVPYHVFIFIFPFHRFYSETSLSNCPQEYSHTITNQIRCDMLFEIETIQCLLILKNQNKVDLTLVQFGDLIFPIEYFNLISFSSDFDCELIEKILEQKHSFQVELGIEEFSRRSMLHRSHSTIPKIYQKAEINLNSSPKTNLELTEFKRKSQTPSTPYTDFVDLVLNFKYLNFSRFPFPLPALLYLGPILPKPQHQPTRSQTHIQ</sequence>
<organism evidence="6 7">
    <name type="scientific">Puccinia sorghi</name>
    <dbReference type="NCBI Taxonomy" id="27349"/>
    <lineage>
        <taxon>Eukaryota</taxon>
        <taxon>Fungi</taxon>
        <taxon>Dikarya</taxon>
        <taxon>Basidiomycota</taxon>
        <taxon>Pucciniomycotina</taxon>
        <taxon>Pucciniomycetes</taxon>
        <taxon>Pucciniales</taxon>
        <taxon>Pucciniaceae</taxon>
        <taxon>Puccinia</taxon>
    </lineage>
</organism>
<accession>A0A0L6UZM0</accession>
<dbReference type="GO" id="GO:0016020">
    <property type="term" value="C:membrane"/>
    <property type="evidence" value="ECO:0007669"/>
    <property type="project" value="UniProtKB-SubCell"/>
</dbReference>
<gene>
    <name evidence="6" type="ORF">VP01_309g3</name>
</gene>
<comment type="caution">
    <text evidence="6">The sequence shown here is derived from an EMBL/GenBank/DDBJ whole genome shotgun (WGS) entry which is preliminary data.</text>
</comment>
<dbReference type="STRING" id="27349.A0A0L6UZM0"/>
<keyword evidence="4" id="KW-0472">Membrane</keyword>
<keyword evidence="2" id="KW-0812">Transmembrane</keyword>
<dbReference type="GO" id="GO:0005506">
    <property type="term" value="F:iron ion binding"/>
    <property type="evidence" value="ECO:0007669"/>
    <property type="project" value="InterPro"/>
</dbReference>
<dbReference type="Pfam" id="PF04116">
    <property type="entry name" value="FA_hydroxylase"/>
    <property type="match status" value="1"/>
</dbReference>
<evidence type="ECO:0000313" key="7">
    <source>
        <dbReference type="Proteomes" id="UP000037035"/>
    </source>
</evidence>
<evidence type="ECO:0000256" key="1">
    <source>
        <dbReference type="ARBA" id="ARBA00004370"/>
    </source>
</evidence>
<dbReference type="InterPro" id="IPR006694">
    <property type="entry name" value="Fatty_acid_hydroxylase"/>
</dbReference>
<evidence type="ECO:0000313" key="6">
    <source>
        <dbReference type="EMBL" id="KNZ53924.1"/>
    </source>
</evidence>
<evidence type="ECO:0000256" key="2">
    <source>
        <dbReference type="ARBA" id="ARBA00022692"/>
    </source>
</evidence>
<dbReference type="Proteomes" id="UP000037035">
    <property type="component" value="Unassembled WGS sequence"/>
</dbReference>
<dbReference type="OrthoDB" id="6354873at2759"/>
<dbReference type="EMBL" id="LAVV01008057">
    <property type="protein sequence ID" value="KNZ53924.1"/>
    <property type="molecule type" value="Genomic_DNA"/>
</dbReference>
<dbReference type="AlphaFoldDB" id="A0A0L6UZM0"/>
<dbReference type="GO" id="GO:0016491">
    <property type="term" value="F:oxidoreductase activity"/>
    <property type="evidence" value="ECO:0007669"/>
    <property type="project" value="InterPro"/>
</dbReference>
<dbReference type="VEuPathDB" id="FungiDB:VP01_309g3"/>
<keyword evidence="3" id="KW-1133">Transmembrane helix</keyword>
<dbReference type="GO" id="GO:0008610">
    <property type="term" value="P:lipid biosynthetic process"/>
    <property type="evidence" value="ECO:0007669"/>
    <property type="project" value="InterPro"/>
</dbReference>
<dbReference type="InterPro" id="IPR050307">
    <property type="entry name" value="Sterol_Desaturase_Related"/>
</dbReference>
<name>A0A0L6UZM0_9BASI</name>
<comment type="subcellular location">
    <subcellularLocation>
        <location evidence="1">Membrane</location>
    </subcellularLocation>
</comment>